<dbReference type="STRING" id="243090.RB4963"/>
<keyword evidence="2" id="KW-1185">Reference proteome</keyword>
<accession>Q7UGX7</accession>
<dbReference type="HOGENOM" id="CLU_2976292_0_0_0"/>
<protein>
    <submittedName>
        <fullName evidence="1">Uncharacterized protein</fullName>
    </submittedName>
</protein>
<proteinExistence type="predicted"/>
<dbReference type="PATRIC" id="fig|243090.15.peg.2364"/>
<dbReference type="KEGG" id="rba:RB4963"/>
<organism evidence="1 2">
    <name type="scientific">Rhodopirellula baltica (strain DSM 10527 / NCIMB 13988 / SH1)</name>
    <dbReference type="NCBI Taxonomy" id="243090"/>
    <lineage>
        <taxon>Bacteria</taxon>
        <taxon>Pseudomonadati</taxon>
        <taxon>Planctomycetota</taxon>
        <taxon>Planctomycetia</taxon>
        <taxon>Pirellulales</taxon>
        <taxon>Pirellulaceae</taxon>
        <taxon>Rhodopirellula</taxon>
    </lineage>
</organism>
<dbReference type="EnsemblBacteria" id="CAD78202">
    <property type="protein sequence ID" value="CAD78202"/>
    <property type="gene ID" value="RB4963"/>
</dbReference>
<dbReference type="EMBL" id="BX294141">
    <property type="protein sequence ID" value="CAD78202.1"/>
    <property type="molecule type" value="Genomic_DNA"/>
</dbReference>
<evidence type="ECO:0000313" key="2">
    <source>
        <dbReference type="Proteomes" id="UP000001025"/>
    </source>
</evidence>
<gene>
    <name evidence="1" type="ordered locus">RB4963</name>
</gene>
<dbReference type="Proteomes" id="UP000001025">
    <property type="component" value="Chromosome"/>
</dbReference>
<dbReference type="AlphaFoldDB" id="Q7UGX7"/>
<sequence>MRTAVQASLNQWIADQSASFSLPQACDTSVDFKLIGLRKCSKIAQETSKEGRLSSQTI</sequence>
<dbReference type="InParanoid" id="Q7UGX7"/>
<name>Q7UGX7_RHOBA</name>
<reference evidence="1 2" key="1">
    <citation type="journal article" date="2003" name="Proc. Natl. Acad. Sci. U.S.A.">
        <title>Complete genome sequence of the marine planctomycete Pirellula sp. strain 1.</title>
        <authorList>
            <person name="Gloeckner F.O."/>
            <person name="Kube M."/>
            <person name="Bauer M."/>
            <person name="Teeling H."/>
            <person name="Lombardot T."/>
            <person name="Ludwig W."/>
            <person name="Gade D."/>
            <person name="Beck A."/>
            <person name="Borzym K."/>
            <person name="Heitmann K."/>
            <person name="Rabus R."/>
            <person name="Schlesner H."/>
            <person name="Amann R."/>
            <person name="Reinhardt R."/>
        </authorList>
    </citation>
    <scope>NUCLEOTIDE SEQUENCE [LARGE SCALE GENOMIC DNA]</scope>
    <source>
        <strain evidence="2">DSM 10527 / NCIMB 13988 / SH1</strain>
    </source>
</reference>
<evidence type="ECO:0000313" key="1">
    <source>
        <dbReference type="EMBL" id="CAD78202.1"/>
    </source>
</evidence>